<comment type="caution">
    <text evidence="2">The sequence shown here is derived from an EMBL/GenBank/DDBJ whole genome shotgun (WGS) entry which is preliminary data.</text>
</comment>
<dbReference type="Pfam" id="PF00501">
    <property type="entry name" value="AMP-binding"/>
    <property type="match status" value="1"/>
</dbReference>
<dbReference type="InterPro" id="IPR000873">
    <property type="entry name" value="AMP-dep_synth/lig_dom"/>
</dbReference>
<dbReference type="PANTHER" id="PTHR43845:SF1">
    <property type="entry name" value="BLR5969 PROTEIN"/>
    <property type="match status" value="1"/>
</dbReference>
<evidence type="ECO:0000313" key="2">
    <source>
        <dbReference type="EMBL" id="MBW3097847.1"/>
    </source>
</evidence>
<feature type="domain" description="AMP-dependent synthetase/ligase" evidence="1">
    <location>
        <begin position="122"/>
        <end position="254"/>
    </location>
</feature>
<evidence type="ECO:0000259" key="1">
    <source>
        <dbReference type="Pfam" id="PF00501"/>
    </source>
</evidence>
<proteinExistence type="predicted"/>
<dbReference type="Proteomes" id="UP001430804">
    <property type="component" value="Unassembled WGS sequence"/>
</dbReference>
<protein>
    <submittedName>
        <fullName evidence="2">AMP-binding protein</fullName>
    </submittedName>
</protein>
<dbReference type="PANTHER" id="PTHR43845">
    <property type="entry name" value="BLR5969 PROTEIN"/>
    <property type="match status" value="1"/>
</dbReference>
<gene>
    <name evidence="2" type="ORF">KY465_11210</name>
</gene>
<sequence length="390" mass="41281">MADKLPRLPALANWLGHPEPQAFDSREHLATLPVMRKADLVDMQSKAPPFGGLADPEALRGNRVFLSPGPVWEPQGQGADPWQSARALHAAGFRAGDIVHNAFSYHLTPGAFILDEGARALGCLVFPAGTGNTEQQVEAAATLKPAGYTGTPDYLKVILEKADAMQRDLSSITRALVSGGALFPALRTYYTDRGIATLQCYATADIGVIAYETADETGSALPGMLVNENLIVEIVRPGTDDPVPDGEVGEVVVTTLNASYPLVRFGTGDLSKILPGPSPCGRTGQRIAGWMGRADQRTKVKGMFVDPKQIAALVAEFPQIAKARLVVSRQGDADAMRLQIEPAPAAEPDAQAIAAALASHTKMKGEVEIVAAGSLPNDGKVIADERDYDA</sequence>
<accession>A0ABS6WPF9</accession>
<evidence type="ECO:0000313" key="3">
    <source>
        <dbReference type="Proteomes" id="UP001430804"/>
    </source>
</evidence>
<reference evidence="2" key="1">
    <citation type="submission" date="2021-07" db="EMBL/GenBank/DDBJ databases">
        <title>Pseudohoeflea marina sp. nov. a polyhydroxyalcanoate-producing bacterium.</title>
        <authorList>
            <person name="Zheng W."/>
            <person name="Yu S."/>
            <person name="Huang Y."/>
        </authorList>
    </citation>
    <scope>NUCLEOTIDE SEQUENCE</scope>
    <source>
        <strain evidence="2">DP4N28-3</strain>
    </source>
</reference>
<name>A0ABS6WPF9_9HYPH</name>
<organism evidence="2 3">
    <name type="scientific">Pseudohoeflea coraliihabitans</name>
    <dbReference type="NCBI Taxonomy" id="2860393"/>
    <lineage>
        <taxon>Bacteria</taxon>
        <taxon>Pseudomonadati</taxon>
        <taxon>Pseudomonadota</taxon>
        <taxon>Alphaproteobacteria</taxon>
        <taxon>Hyphomicrobiales</taxon>
        <taxon>Rhizobiaceae</taxon>
        <taxon>Pseudohoeflea</taxon>
    </lineage>
</organism>
<dbReference type="EMBL" id="JAHWQX010000003">
    <property type="protein sequence ID" value="MBW3097847.1"/>
    <property type="molecule type" value="Genomic_DNA"/>
</dbReference>
<keyword evidence="3" id="KW-1185">Reference proteome</keyword>